<evidence type="ECO:0000256" key="1">
    <source>
        <dbReference type="ARBA" id="ARBA00004180"/>
    </source>
</evidence>
<comment type="similarity">
    <text evidence="2">Belongs to the sorting nexin family.</text>
</comment>
<evidence type="ECO:0000256" key="5">
    <source>
        <dbReference type="ARBA" id="ARBA00023121"/>
    </source>
</evidence>
<dbReference type="PANTHER" id="PTHR15813:SF9">
    <property type="entry name" value="PX DOMAIN-CONTAINING PROTEIN"/>
    <property type="match status" value="1"/>
</dbReference>
<evidence type="ECO:0000259" key="8">
    <source>
        <dbReference type="PROSITE" id="PS50195"/>
    </source>
</evidence>
<dbReference type="SUPFAM" id="SSF64268">
    <property type="entry name" value="PX domain"/>
    <property type="match status" value="1"/>
</dbReference>
<sequence length="173" mass="20402">MYTSLSSKMRILIPKYQSAFSSEAAYTVYCIEVIHNGKVINLQKRYSEFYDLHKKLQKVLNIKFAFPPKRVLNKDKNLLEMRREMLELFLQAVLNEVQMDIPDILLEFLQLSKDKDFSKDLQIGREKQRSYTNHQQMICFKKHAYLHESVCDIAEEKILSCIIIKGCLNGIYN</sequence>
<protein>
    <submittedName>
        <fullName evidence="10">Sorting nexin-24 isoform X4</fullName>
    </submittedName>
</protein>
<dbReference type="InterPro" id="IPR036871">
    <property type="entry name" value="PX_dom_sf"/>
</dbReference>
<dbReference type="RefSeq" id="XP_065671091.1">
    <property type="nucleotide sequence ID" value="XM_065815019.1"/>
</dbReference>
<keyword evidence="3" id="KW-0813">Transport</keyword>
<accession>A0ABM4D9R2</accession>
<keyword evidence="5" id="KW-0446">Lipid-binding</keyword>
<keyword evidence="6" id="KW-0472">Membrane</keyword>
<gene>
    <name evidence="10" type="primary">LOC101236042</name>
</gene>
<dbReference type="Proteomes" id="UP001652625">
    <property type="component" value="Chromosome 13"/>
</dbReference>
<evidence type="ECO:0000256" key="4">
    <source>
        <dbReference type="ARBA" id="ARBA00022927"/>
    </source>
</evidence>
<dbReference type="Gene3D" id="3.30.1520.10">
    <property type="entry name" value="Phox-like domain"/>
    <property type="match status" value="1"/>
</dbReference>
<evidence type="ECO:0000256" key="3">
    <source>
        <dbReference type="ARBA" id="ARBA00022448"/>
    </source>
</evidence>
<proteinExistence type="inferred from homology"/>
<keyword evidence="9" id="KW-1185">Reference proteome</keyword>
<name>A0ABM4D9R2_HYDVU</name>
<feature type="domain" description="PX" evidence="8">
    <location>
        <begin position="7"/>
        <end position="116"/>
    </location>
</feature>
<dbReference type="InterPro" id="IPR001683">
    <property type="entry name" value="PX_dom"/>
</dbReference>
<evidence type="ECO:0000256" key="6">
    <source>
        <dbReference type="ARBA" id="ARBA00023136"/>
    </source>
</evidence>
<keyword evidence="4" id="KW-0653">Protein transport</keyword>
<keyword evidence="7" id="KW-0968">Cytoplasmic vesicle</keyword>
<comment type="subcellular location">
    <subcellularLocation>
        <location evidence="1">Cytoplasmic vesicle membrane</location>
        <topology evidence="1">Peripheral membrane protein</topology>
        <orientation evidence="1">Cytoplasmic side</orientation>
    </subcellularLocation>
</comment>
<dbReference type="PROSITE" id="PS50195">
    <property type="entry name" value="PX"/>
    <property type="match status" value="1"/>
</dbReference>
<evidence type="ECO:0000256" key="7">
    <source>
        <dbReference type="ARBA" id="ARBA00023329"/>
    </source>
</evidence>
<dbReference type="InterPro" id="IPR052467">
    <property type="entry name" value="Sorting_nexin_PX-domain"/>
</dbReference>
<evidence type="ECO:0000313" key="10">
    <source>
        <dbReference type="RefSeq" id="XP_065671091.1"/>
    </source>
</evidence>
<dbReference type="Pfam" id="PF00787">
    <property type="entry name" value="PX"/>
    <property type="match status" value="1"/>
</dbReference>
<evidence type="ECO:0000313" key="9">
    <source>
        <dbReference type="Proteomes" id="UP001652625"/>
    </source>
</evidence>
<dbReference type="PANTHER" id="PTHR15813">
    <property type="entry name" value="SORTING NEXIN-22 AND 24"/>
    <property type="match status" value="1"/>
</dbReference>
<evidence type="ECO:0000256" key="2">
    <source>
        <dbReference type="ARBA" id="ARBA00010883"/>
    </source>
</evidence>
<reference evidence="10" key="1">
    <citation type="submission" date="2025-08" db="UniProtKB">
        <authorList>
            <consortium name="RefSeq"/>
        </authorList>
    </citation>
    <scope>IDENTIFICATION</scope>
</reference>
<organism evidence="9 10">
    <name type="scientific">Hydra vulgaris</name>
    <name type="common">Hydra</name>
    <name type="synonym">Hydra attenuata</name>
    <dbReference type="NCBI Taxonomy" id="6087"/>
    <lineage>
        <taxon>Eukaryota</taxon>
        <taxon>Metazoa</taxon>
        <taxon>Cnidaria</taxon>
        <taxon>Hydrozoa</taxon>
        <taxon>Hydroidolina</taxon>
        <taxon>Anthoathecata</taxon>
        <taxon>Aplanulata</taxon>
        <taxon>Hydridae</taxon>
        <taxon>Hydra</taxon>
    </lineage>
</organism>
<dbReference type="GeneID" id="101236042"/>
<dbReference type="SMART" id="SM00312">
    <property type="entry name" value="PX"/>
    <property type="match status" value="1"/>
</dbReference>